<dbReference type="Proteomes" id="UP001297092">
    <property type="component" value="Unassembled WGS sequence"/>
</dbReference>
<gene>
    <name evidence="3" type="ORF">KIV10_02635</name>
</gene>
<organism evidence="3 4">
    <name type="scientific">Aequorivita echinoideorum</name>
    <dbReference type="NCBI Taxonomy" id="1549647"/>
    <lineage>
        <taxon>Bacteria</taxon>
        <taxon>Pseudomonadati</taxon>
        <taxon>Bacteroidota</taxon>
        <taxon>Flavobacteriia</taxon>
        <taxon>Flavobacteriales</taxon>
        <taxon>Flavobacteriaceae</taxon>
        <taxon>Aequorivita</taxon>
    </lineage>
</organism>
<dbReference type="PANTHER" id="PTHR31157:SF1">
    <property type="entry name" value="SCP DOMAIN-CONTAINING PROTEIN"/>
    <property type="match status" value="1"/>
</dbReference>
<dbReference type="PROSITE" id="PS51257">
    <property type="entry name" value="PROKAR_LIPOPROTEIN"/>
    <property type="match status" value="1"/>
</dbReference>
<comment type="caution">
    <text evidence="3">The sequence shown here is derived from an EMBL/GenBank/DDBJ whole genome shotgun (WGS) entry which is preliminary data.</text>
</comment>
<dbReference type="Gene3D" id="3.40.33.10">
    <property type="entry name" value="CAP"/>
    <property type="match status" value="1"/>
</dbReference>
<sequence>MHLLKRNLLAMALFCLVFTSCSKEDVIENEAAKYEIDLSIVQKNNTEMSSRVLDLVNIHRKSIGLAPLQSDNAYASAYAVEHTEYMIDVDKVNHDNFGYRNQALQYHGAESVGENVAFGYDSPEKVVAAWLNSPGHRDVIEGNYTHTGFGFIPDAKGRMYFTQLFYRK</sequence>
<keyword evidence="1" id="KW-0732">Signal</keyword>
<accession>A0ABS5S1J1</accession>
<dbReference type="SUPFAM" id="SSF55797">
    <property type="entry name" value="PR-1-like"/>
    <property type="match status" value="1"/>
</dbReference>
<name>A0ABS5S1J1_9FLAO</name>
<dbReference type="RefSeq" id="WP_214111930.1">
    <property type="nucleotide sequence ID" value="NZ_JAHCTB010000001.1"/>
</dbReference>
<evidence type="ECO:0000256" key="1">
    <source>
        <dbReference type="SAM" id="SignalP"/>
    </source>
</evidence>
<keyword evidence="4" id="KW-1185">Reference proteome</keyword>
<dbReference type="PANTHER" id="PTHR31157">
    <property type="entry name" value="SCP DOMAIN-CONTAINING PROTEIN"/>
    <property type="match status" value="1"/>
</dbReference>
<proteinExistence type="predicted"/>
<dbReference type="EMBL" id="JAHCTB010000001">
    <property type="protein sequence ID" value="MBT0607070.1"/>
    <property type="molecule type" value="Genomic_DNA"/>
</dbReference>
<feature type="chain" id="PRO_5046189400" evidence="1">
    <location>
        <begin position="24"/>
        <end position="168"/>
    </location>
</feature>
<reference evidence="3 4" key="1">
    <citation type="submission" date="2021-05" db="EMBL/GenBank/DDBJ databases">
        <title>Aequorivita echinoideorum JCM 30378 genome.</title>
        <authorList>
            <person name="Zhang H."/>
            <person name="Li C."/>
        </authorList>
    </citation>
    <scope>NUCLEOTIDE SEQUENCE [LARGE SCALE GENOMIC DNA]</scope>
    <source>
        <strain evidence="3 4">JCM30378</strain>
    </source>
</reference>
<evidence type="ECO:0000313" key="4">
    <source>
        <dbReference type="Proteomes" id="UP001297092"/>
    </source>
</evidence>
<protein>
    <submittedName>
        <fullName evidence="3">CAP domain-containing protein</fullName>
    </submittedName>
</protein>
<evidence type="ECO:0000313" key="3">
    <source>
        <dbReference type="EMBL" id="MBT0607070.1"/>
    </source>
</evidence>
<dbReference type="InterPro" id="IPR035940">
    <property type="entry name" value="CAP_sf"/>
</dbReference>
<feature type="signal peptide" evidence="1">
    <location>
        <begin position="1"/>
        <end position="23"/>
    </location>
</feature>
<dbReference type="InterPro" id="IPR014044">
    <property type="entry name" value="CAP_dom"/>
</dbReference>
<evidence type="ECO:0000259" key="2">
    <source>
        <dbReference type="Pfam" id="PF00188"/>
    </source>
</evidence>
<dbReference type="Pfam" id="PF00188">
    <property type="entry name" value="CAP"/>
    <property type="match status" value="1"/>
</dbReference>
<feature type="domain" description="SCP" evidence="2">
    <location>
        <begin position="53"/>
        <end position="165"/>
    </location>
</feature>
<dbReference type="CDD" id="cd05379">
    <property type="entry name" value="CAP_bacterial"/>
    <property type="match status" value="1"/>
</dbReference>